<dbReference type="AlphaFoldDB" id="A0A3L6T902"/>
<feature type="compositionally biased region" description="Basic and acidic residues" evidence="1">
    <location>
        <begin position="54"/>
        <end position="70"/>
    </location>
</feature>
<gene>
    <name evidence="2" type="ORF">C2845_PM03G27730</name>
</gene>
<name>A0A3L6T902_PANMI</name>
<keyword evidence="3" id="KW-1185">Reference proteome</keyword>
<proteinExistence type="predicted"/>
<feature type="compositionally biased region" description="Basic and acidic residues" evidence="1">
    <location>
        <begin position="176"/>
        <end position="185"/>
    </location>
</feature>
<organism evidence="2 3">
    <name type="scientific">Panicum miliaceum</name>
    <name type="common">Proso millet</name>
    <name type="synonym">Broomcorn millet</name>
    <dbReference type="NCBI Taxonomy" id="4540"/>
    <lineage>
        <taxon>Eukaryota</taxon>
        <taxon>Viridiplantae</taxon>
        <taxon>Streptophyta</taxon>
        <taxon>Embryophyta</taxon>
        <taxon>Tracheophyta</taxon>
        <taxon>Spermatophyta</taxon>
        <taxon>Magnoliopsida</taxon>
        <taxon>Liliopsida</taxon>
        <taxon>Poales</taxon>
        <taxon>Poaceae</taxon>
        <taxon>PACMAD clade</taxon>
        <taxon>Panicoideae</taxon>
        <taxon>Panicodae</taxon>
        <taxon>Paniceae</taxon>
        <taxon>Panicinae</taxon>
        <taxon>Panicum</taxon>
        <taxon>Panicum sect. Panicum</taxon>
    </lineage>
</organism>
<feature type="region of interest" description="Disordered" evidence="1">
    <location>
        <begin position="1"/>
        <end position="97"/>
    </location>
</feature>
<reference evidence="3" key="1">
    <citation type="journal article" date="2019" name="Nat. Commun.">
        <title>The genome of broomcorn millet.</title>
        <authorList>
            <person name="Zou C."/>
            <person name="Miki D."/>
            <person name="Li D."/>
            <person name="Tang Q."/>
            <person name="Xiao L."/>
            <person name="Rajput S."/>
            <person name="Deng P."/>
            <person name="Jia W."/>
            <person name="Huang R."/>
            <person name="Zhang M."/>
            <person name="Sun Y."/>
            <person name="Hu J."/>
            <person name="Fu X."/>
            <person name="Schnable P.S."/>
            <person name="Li F."/>
            <person name="Zhang H."/>
            <person name="Feng B."/>
            <person name="Zhu X."/>
            <person name="Liu R."/>
            <person name="Schnable J.C."/>
            <person name="Zhu J.-K."/>
            <person name="Zhang H."/>
        </authorList>
    </citation>
    <scope>NUCLEOTIDE SEQUENCE [LARGE SCALE GENOMIC DNA]</scope>
</reference>
<evidence type="ECO:0000256" key="1">
    <source>
        <dbReference type="SAM" id="MobiDB-lite"/>
    </source>
</evidence>
<protein>
    <submittedName>
        <fullName evidence="2">Uncharacterized protein</fullName>
    </submittedName>
</protein>
<feature type="region of interest" description="Disordered" evidence="1">
    <location>
        <begin position="157"/>
        <end position="185"/>
    </location>
</feature>
<sequence>MGREAAPHAAGKEGPAGGDSARAAGEEGPAGLRARATATDAAPNPSAIYPTAAAREEAGEGEEAKSERRFPVASSASMGAPRPVSLTLSGPPGREVRMWKKPDHCSPCMMSRSMMWTRSSRSNASWMAWFAVKCENWTKELMPLNTWNAAATRPCRHAAAGDVGGGGAYRRRREMTRRADMASAK</sequence>
<evidence type="ECO:0000313" key="2">
    <source>
        <dbReference type="EMBL" id="RLN34689.1"/>
    </source>
</evidence>
<accession>A0A3L6T902</accession>
<evidence type="ECO:0000313" key="3">
    <source>
        <dbReference type="Proteomes" id="UP000275267"/>
    </source>
</evidence>
<comment type="caution">
    <text evidence="2">The sequence shown here is derived from an EMBL/GenBank/DDBJ whole genome shotgun (WGS) entry which is preliminary data.</text>
</comment>
<dbReference type="Proteomes" id="UP000275267">
    <property type="component" value="Unassembled WGS sequence"/>
</dbReference>
<dbReference type="EMBL" id="PQIB02000002">
    <property type="protein sequence ID" value="RLN34689.1"/>
    <property type="molecule type" value="Genomic_DNA"/>
</dbReference>